<evidence type="ECO:0000313" key="4">
    <source>
        <dbReference type="EMBL" id="GAA1228133.1"/>
    </source>
</evidence>
<accession>A0ABP4GKP3</accession>
<protein>
    <recommendedName>
        <fullName evidence="6">Precorrin-3B synthase</fullName>
    </recommendedName>
</protein>
<dbReference type="SUPFAM" id="SSF55124">
    <property type="entry name" value="Nitrite/Sulfite reductase N-terminal domain-like"/>
    <property type="match status" value="1"/>
</dbReference>
<reference evidence="5" key="1">
    <citation type="journal article" date="2019" name="Int. J. Syst. Evol. Microbiol.">
        <title>The Global Catalogue of Microorganisms (GCM) 10K type strain sequencing project: providing services to taxonomists for standard genome sequencing and annotation.</title>
        <authorList>
            <consortium name="The Broad Institute Genomics Platform"/>
            <consortium name="The Broad Institute Genome Sequencing Center for Infectious Disease"/>
            <person name="Wu L."/>
            <person name="Ma J."/>
        </authorList>
    </citation>
    <scope>NUCLEOTIDE SEQUENCE [LARGE SCALE GENOMIC DNA]</scope>
    <source>
        <strain evidence="5">JCM 13023</strain>
    </source>
</reference>
<sequence length="223" mass="22718">MLVAGADTGLRVPASRAAGAMVAGARAFDEVRGAAWRLREIDPSPVVEALGTYASAHADPAPQRFASPVRVGPVPGTGAVVAAPRFGELAATTLHRLAARELAGGEDDTVLTVTPWRTVVVHDTSPEQLAGSPDLVADPGDRLLGVSACIGAPRCAKSHADVRADALALAPDGVDAHFAGCSRRCGRPGGSHIDVVAAEGGYHVGGTFVGLDRVAEALSAQRR</sequence>
<organism evidence="4 5">
    <name type="scientific">Prauserella halophila</name>
    <dbReference type="NCBI Taxonomy" id="185641"/>
    <lineage>
        <taxon>Bacteria</taxon>
        <taxon>Bacillati</taxon>
        <taxon>Actinomycetota</taxon>
        <taxon>Actinomycetes</taxon>
        <taxon>Pseudonocardiales</taxon>
        <taxon>Pseudonocardiaceae</taxon>
        <taxon>Prauserella</taxon>
    </lineage>
</organism>
<dbReference type="InterPro" id="IPR036136">
    <property type="entry name" value="Nit/Sulf_reduc_fer-like_dom_sf"/>
</dbReference>
<keyword evidence="2" id="KW-0408">Iron</keyword>
<name>A0ABP4GKP3_9PSEU</name>
<evidence type="ECO:0000256" key="2">
    <source>
        <dbReference type="ARBA" id="ARBA00023004"/>
    </source>
</evidence>
<evidence type="ECO:0008006" key="6">
    <source>
        <dbReference type="Google" id="ProtNLM"/>
    </source>
</evidence>
<proteinExistence type="predicted"/>
<evidence type="ECO:0000256" key="1">
    <source>
        <dbReference type="ARBA" id="ARBA00022723"/>
    </source>
</evidence>
<dbReference type="Proteomes" id="UP001500653">
    <property type="component" value="Unassembled WGS sequence"/>
</dbReference>
<keyword evidence="3" id="KW-0411">Iron-sulfur</keyword>
<evidence type="ECO:0000256" key="3">
    <source>
        <dbReference type="ARBA" id="ARBA00023014"/>
    </source>
</evidence>
<comment type="caution">
    <text evidence="4">The sequence shown here is derived from an EMBL/GenBank/DDBJ whole genome shotgun (WGS) entry which is preliminary data.</text>
</comment>
<dbReference type="InterPro" id="IPR045854">
    <property type="entry name" value="NO2/SO3_Rdtase_4Fe4S_sf"/>
</dbReference>
<evidence type="ECO:0000313" key="5">
    <source>
        <dbReference type="Proteomes" id="UP001500653"/>
    </source>
</evidence>
<dbReference type="EMBL" id="BAAALN010000003">
    <property type="protein sequence ID" value="GAA1228133.1"/>
    <property type="molecule type" value="Genomic_DNA"/>
</dbReference>
<gene>
    <name evidence="4" type="ORF">GCM10009676_08060</name>
</gene>
<keyword evidence="1" id="KW-0479">Metal-binding</keyword>
<keyword evidence="5" id="KW-1185">Reference proteome</keyword>
<dbReference type="SUPFAM" id="SSF56014">
    <property type="entry name" value="Nitrite and sulphite reductase 4Fe-4S domain-like"/>
    <property type="match status" value="1"/>
</dbReference>